<reference evidence="7" key="1">
    <citation type="submission" date="2021-10" db="EMBL/GenBank/DDBJ databases">
        <title>Tropical sea cucumber genome reveals ecological adaptation and Cuvierian tubules defense mechanism.</title>
        <authorList>
            <person name="Chen T."/>
        </authorList>
    </citation>
    <scope>NUCLEOTIDE SEQUENCE</scope>
    <source>
        <strain evidence="7">Nanhai2018</strain>
        <tissue evidence="7">Muscle</tissue>
    </source>
</reference>
<dbReference type="InterPro" id="IPR007237">
    <property type="entry name" value="CD20-like"/>
</dbReference>
<keyword evidence="5 6" id="KW-0472">Membrane</keyword>
<dbReference type="AlphaFoldDB" id="A0A9Q0YIY8"/>
<feature type="transmembrane region" description="Helical" evidence="6">
    <location>
        <begin position="108"/>
        <end position="134"/>
    </location>
</feature>
<evidence type="ECO:0000256" key="2">
    <source>
        <dbReference type="ARBA" id="ARBA00009565"/>
    </source>
</evidence>
<sequence>MEQTYNMNSPTQQIFLENQQHPPAAPGLFVNPTRTDGKLWGSNVRRSMGITQIICGGIEFVLGIAVICVNTYFFDFLDYVGWGIWTGVLAIVAGFLGVFSLKKRGMVIAYMVTSIITAVLCGGGFVLAAFGTLYSSVNYTPQPLHQQYRPTPPYTVVASQSGITSQTTSPGTKVSPKM</sequence>
<dbReference type="GO" id="GO:0016020">
    <property type="term" value="C:membrane"/>
    <property type="evidence" value="ECO:0007669"/>
    <property type="project" value="UniProtKB-SubCell"/>
</dbReference>
<evidence type="ECO:0000256" key="1">
    <source>
        <dbReference type="ARBA" id="ARBA00004141"/>
    </source>
</evidence>
<gene>
    <name evidence="7" type="ORF">HOLleu_35828</name>
</gene>
<comment type="caution">
    <text evidence="7">The sequence shown here is derived from an EMBL/GenBank/DDBJ whole genome shotgun (WGS) entry which is preliminary data.</text>
</comment>
<dbReference type="PANTHER" id="PTHR23320:SF158">
    <property type="entry name" value="CREB-BINDING PROTEIN-LIKE ISOFORM X1"/>
    <property type="match status" value="1"/>
</dbReference>
<evidence type="ECO:0000256" key="5">
    <source>
        <dbReference type="ARBA" id="ARBA00023136"/>
    </source>
</evidence>
<dbReference type="EMBL" id="JAIZAY010000019">
    <property type="protein sequence ID" value="KAJ8023395.1"/>
    <property type="molecule type" value="Genomic_DNA"/>
</dbReference>
<evidence type="ECO:0000256" key="3">
    <source>
        <dbReference type="ARBA" id="ARBA00022692"/>
    </source>
</evidence>
<proteinExistence type="inferred from homology"/>
<protein>
    <submittedName>
        <fullName evidence="7">Uncharacterized protein</fullName>
    </submittedName>
</protein>
<feature type="transmembrane region" description="Helical" evidence="6">
    <location>
        <begin position="79"/>
        <end position="101"/>
    </location>
</feature>
<evidence type="ECO:0000313" key="8">
    <source>
        <dbReference type="Proteomes" id="UP001152320"/>
    </source>
</evidence>
<dbReference type="InterPro" id="IPR030417">
    <property type="entry name" value="MS4A"/>
</dbReference>
<organism evidence="7 8">
    <name type="scientific">Holothuria leucospilota</name>
    <name type="common">Black long sea cucumber</name>
    <name type="synonym">Mertensiothuria leucospilota</name>
    <dbReference type="NCBI Taxonomy" id="206669"/>
    <lineage>
        <taxon>Eukaryota</taxon>
        <taxon>Metazoa</taxon>
        <taxon>Echinodermata</taxon>
        <taxon>Eleutherozoa</taxon>
        <taxon>Echinozoa</taxon>
        <taxon>Holothuroidea</taxon>
        <taxon>Aspidochirotacea</taxon>
        <taxon>Aspidochirotida</taxon>
        <taxon>Holothuriidae</taxon>
        <taxon>Holothuria</taxon>
    </lineage>
</organism>
<keyword evidence="4 6" id="KW-1133">Transmembrane helix</keyword>
<feature type="transmembrane region" description="Helical" evidence="6">
    <location>
        <begin position="53"/>
        <end position="73"/>
    </location>
</feature>
<dbReference type="Pfam" id="PF04103">
    <property type="entry name" value="CD20"/>
    <property type="match status" value="1"/>
</dbReference>
<dbReference type="PANTHER" id="PTHR23320">
    <property type="entry name" value="MEMBRANE-SPANNING 4-DOMAINS SUBFAMILY A MS4A -RELATED"/>
    <property type="match status" value="1"/>
</dbReference>
<comment type="similarity">
    <text evidence="2">Belongs to the MS4A family.</text>
</comment>
<comment type="subcellular location">
    <subcellularLocation>
        <location evidence="1">Membrane</location>
        <topology evidence="1">Multi-pass membrane protein</topology>
    </subcellularLocation>
</comment>
<keyword evidence="8" id="KW-1185">Reference proteome</keyword>
<evidence type="ECO:0000256" key="6">
    <source>
        <dbReference type="SAM" id="Phobius"/>
    </source>
</evidence>
<keyword evidence="3 6" id="KW-0812">Transmembrane</keyword>
<evidence type="ECO:0000256" key="4">
    <source>
        <dbReference type="ARBA" id="ARBA00022989"/>
    </source>
</evidence>
<evidence type="ECO:0000313" key="7">
    <source>
        <dbReference type="EMBL" id="KAJ8023395.1"/>
    </source>
</evidence>
<dbReference type="OrthoDB" id="5970442at2759"/>
<dbReference type="Proteomes" id="UP001152320">
    <property type="component" value="Chromosome 19"/>
</dbReference>
<accession>A0A9Q0YIY8</accession>
<name>A0A9Q0YIY8_HOLLE</name>